<evidence type="ECO:0008006" key="3">
    <source>
        <dbReference type="Google" id="ProtNLM"/>
    </source>
</evidence>
<name>A0A8T0MV02_PANVG</name>
<protein>
    <recommendedName>
        <fullName evidence="3">Reverse transcriptase zinc-binding domain-containing protein</fullName>
    </recommendedName>
</protein>
<gene>
    <name evidence="1" type="ORF">PVAP13_9NG459514</name>
</gene>
<organism evidence="1 2">
    <name type="scientific">Panicum virgatum</name>
    <name type="common">Blackwell switchgrass</name>
    <dbReference type="NCBI Taxonomy" id="38727"/>
    <lineage>
        <taxon>Eukaryota</taxon>
        <taxon>Viridiplantae</taxon>
        <taxon>Streptophyta</taxon>
        <taxon>Embryophyta</taxon>
        <taxon>Tracheophyta</taxon>
        <taxon>Spermatophyta</taxon>
        <taxon>Magnoliopsida</taxon>
        <taxon>Liliopsida</taxon>
        <taxon>Poales</taxon>
        <taxon>Poaceae</taxon>
        <taxon>PACMAD clade</taxon>
        <taxon>Panicoideae</taxon>
        <taxon>Panicodae</taxon>
        <taxon>Paniceae</taxon>
        <taxon>Panicinae</taxon>
        <taxon>Panicum</taxon>
        <taxon>Panicum sect. Hiantes</taxon>
    </lineage>
</organism>
<reference evidence="1" key="1">
    <citation type="submission" date="2020-05" db="EMBL/GenBank/DDBJ databases">
        <title>WGS assembly of Panicum virgatum.</title>
        <authorList>
            <person name="Lovell J.T."/>
            <person name="Jenkins J."/>
            <person name="Shu S."/>
            <person name="Juenger T.E."/>
            <person name="Schmutz J."/>
        </authorList>
    </citation>
    <scope>NUCLEOTIDE SEQUENCE</scope>
    <source>
        <strain evidence="1">AP13</strain>
    </source>
</reference>
<evidence type="ECO:0000313" key="2">
    <source>
        <dbReference type="Proteomes" id="UP000823388"/>
    </source>
</evidence>
<dbReference type="Proteomes" id="UP000823388">
    <property type="component" value="Chromosome 9N"/>
</dbReference>
<proteinExistence type="predicted"/>
<accession>A0A8T0MV02</accession>
<comment type="caution">
    <text evidence="1">The sequence shown here is derived from an EMBL/GenBank/DDBJ whole genome shotgun (WGS) entry which is preliminary data.</text>
</comment>
<evidence type="ECO:0000313" key="1">
    <source>
        <dbReference type="EMBL" id="KAG2539299.1"/>
    </source>
</evidence>
<dbReference type="EMBL" id="CM029054">
    <property type="protein sequence ID" value="KAG2539299.1"/>
    <property type="molecule type" value="Genomic_DNA"/>
</dbReference>
<dbReference type="AlphaFoldDB" id="A0A8T0MV02"/>
<sequence length="147" mass="17004">MMVALAHHSITPASVTGHPPPDLETIDHLLVVCPFSREIWYRLLRTVGWEVVTPMAHEHTRADWWVAARKRIQKEVCGSFDSLVVLTCWILWKERNNRTFDRCVKTIDEVLVWVVDEILFWIQAGHRRLECCLSSLGRSIGRASETV</sequence>
<keyword evidence="2" id="KW-1185">Reference proteome</keyword>